<protein>
    <submittedName>
        <fullName evidence="2">Uncharacterized protein</fullName>
    </submittedName>
</protein>
<feature type="compositionally biased region" description="Basic and acidic residues" evidence="1">
    <location>
        <begin position="59"/>
        <end position="68"/>
    </location>
</feature>
<dbReference type="EMBL" id="CP011770">
    <property type="protein sequence ID" value="AKM11048.1"/>
    <property type="molecule type" value="Genomic_DNA"/>
</dbReference>
<feature type="compositionally biased region" description="Polar residues" evidence="1">
    <location>
        <begin position="45"/>
        <end position="58"/>
    </location>
</feature>
<reference evidence="2 3" key="1">
    <citation type="submission" date="2015-06" db="EMBL/GenBank/DDBJ databases">
        <authorList>
            <person name="Zeng Y."/>
            <person name="Huang Y."/>
        </authorList>
    </citation>
    <scope>NUCLEOTIDE SEQUENCE [LARGE SCALE GENOMIC DNA]</scope>
    <source>
        <strain evidence="2 3">PQ-2</strain>
    </source>
</reference>
<evidence type="ECO:0000313" key="2">
    <source>
        <dbReference type="EMBL" id="AKM11048.1"/>
    </source>
</evidence>
<evidence type="ECO:0000313" key="3">
    <source>
        <dbReference type="Proteomes" id="UP000035287"/>
    </source>
</evidence>
<gene>
    <name evidence="2" type="ORF">AB433_15450</name>
</gene>
<evidence type="ECO:0000256" key="1">
    <source>
        <dbReference type="SAM" id="MobiDB-lite"/>
    </source>
</evidence>
<name>A0A0G3XKX3_9SPHN</name>
<keyword evidence="3" id="KW-1185">Reference proteome</keyword>
<dbReference type="KEGG" id="cna:AB433_15450"/>
<accession>A0A0G3XKX3</accession>
<feature type="region of interest" description="Disordered" evidence="1">
    <location>
        <begin position="35"/>
        <end position="68"/>
    </location>
</feature>
<dbReference type="STRING" id="1348774.AB433_15450"/>
<dbReference type="AlphaFoldDB" id="A0A0G3XKX3"/>
<sequence>MPGIAIQEVASRAGSASASGVGGAGLAEISAIHPDGTSRDDCHHASSTAIRRTVSARSSIDRQGLRRL</sequence>
<organism evidence="2 3">
    <name type="scientific">Croceicoccus naphthovorans</name>
    <dbReference type="NCBI Taxonomy" id="1348774"/>
    <lineage>
        <taxon>Bacteria</taxon>
        <taxon>Pseudomonadati</taxon>
        <taxon>Pseudomonadota</taxon>
        <taxon>Alphaproteobacteria</taxon>
        <taxon>Sphingomonadales</taxon>
        <taxon>Erythrobacteraceae</taxon>
        <taxon>Croceicoccus</taxon>
    </lineage>
</organism>
<dbReference type="Proteomes" id="UP000035287">
    <property type="component" value="Chromosome"/>
</dbReference>
<proteinExistence type="predicted"/>